<dbReference type="Pfam" id="PF00884">
    <property type="entry name" value="Sulfatase"/>
    <property type="match status" value="1"/>
</dbReference>
<dbReference type="InterPro" id="IPR017850">
    <property type="entry name" value="Alkaline_phosphatase_core_sf"/>
</dbReference>
<proteinExistence type="inferred from homology"/>
<gene>
    <name evidence="4" type="ORF">V144x_00120</name>
</gene>
<dbReference type="Gene3D" id="3.40.720.10">
    <property type="entry name" value="Alkaline Phosphatase, subunit A"/>
    <property type="match status" value="1"/>
</dbReference>
<dbReference type="InterPro" id="IPR050738">
    <property type="entry name" value="Sulfatase"/>
</dbReference>
<sequence length="484" mass="54929">MALVLSAEVQAAETSASTKQRPNIVWIVVDDMSCHFGYQGEKLVKTPHVDQLAREGVAFSNAYVTAPVCSTFRSAVITGMYQTTIGAHHHRSSRGALKIHLPDGIRTIPELFREAGYFTTNANADGTRPGKEDYNFVYQRGDLYDGVDWTQRAAGQPFFAQYQLSGGKLRNSKKAYERVKAELDDLVTAEEVTLPPYYPDHPVIRTDWAEYLNSVMYTDRQVGQIIARLKAENVLENTVVFFLTDHGISHARGKQFLYEEGLKIPFVVWGLKYEPAGSVRDELISHIDLSATSLALAGIKIPANMQGRPLFGPQAKPRKYVVSARDRCDETVDHIRSVRKGHFKYIRNYLPERPYLQPCKYKDAKPFMPVLRELHAAGKLNAAQSLHLAETRPEEELYDLTRDPWEIHNLAGDPAYDKQLTEFRGLLANWELETDDRGRFPESEAMYDSDMAPYFEKSRKRNPDQAAILEANIKLMKRWRAAGK</sequence>
<dbReference type="PANTHER" id="PTHR42693:SF53">
    <property type="entry name" value="ENDO-4-O-SULFATASE"/>
    <property type="match status" value="1"/>
</dbReference>
<evidence type="ECO:0000256" key="2">
    <source>
        <dbReference type="ARBA" id="ARBA00022801"/>
    </source>
</evidence>
<dbReference type="EMBL" id="CP037920">
    <property type="protein sequence ID" value="QDT94582.1"/>
    <property type="molecule type" value="Genomic_DNA"/>
</dbReference>
<evidence type="ECO:0000256" key="1">
    <source>
        <dbReference type="ARBA" id="ARBA00008779"/>
    </source>
</evidence>
<reference evidence="4 5" key="1">
    <citation type="submission" date="2019-03" db="EMBL/GenBank/DDBJ databases">
        <title>Deep-cultivation of Planctomycetes and their phenomic and genomic characterization uncovers novel biology.</title>
        <authorList>
            <person name="Wiegand S."/>
            <person name="Jogler M."/>
            <person name="Boedeker C."/>
            <person name="Pinto D."/>
            <person name="Vollmers J."/>
            <person name="Rivas-Marin E."/>
            <person name="Kohn T."/>
            <person name="Peeters S.H."/>
            <person name="Heuer A."/>
            <person name="Rast P."/>
            <person name="Oberbeckmann S."/>
            <person name="Bunk B."/>
            <person name="Jeske O."/>
            <person name="Meyerdierks A."/>
            <person name="Storesund J.E."/>
            <person name="Kallscheuer N."/>
            <person name="Luecker S."/>
            <person name="Lage O.M."/>
            <person name="Pohl T."/>
            <person name="Merkel B.J."/>
            <person name="Hornburger P."/>
            <person name="Mueller R.-W."/>
            <person name="Bruemmer F."/>
            <person name="Labrenz M."/>
            <person name="Spormann A.M."/>
            <person name="Op den Camp H."/>
            <person name="Overmann J."/>
            <person name="Amann R."/>
            <person name="Jetten M.S.M."/>
            <person name="Mascher T."/>
            <person name="Medema M.H."/>
            <person name="Devos D.P."/>
            <person name="Kaster A.-K."/>
            <person name="Ovreas L."/>
            <person name="Rohde M."/>
            <person name="Galperin M.Y."/>
            <person name="Jogler C."/>
        </authorList>
    </citation>
    <scope>NUCLEOTIDE SEQUENCE [LARGE SCALE GENOMIC DNA]</scope>
    <source>
        <strain evidence="4 5">V144</strain>
    </source>
</reference>
<dbReference type="KEGG" id="gaw:V144x_00120"/>
<comment type="similarity">
    <text evidence="1">Belongs to the sulfatase family.</text>
</comment>
<dbReference type="Proteomes" id="UP000318704">
    <property type="component" value="Chromosome"/>
</dbReference>
<evidence type="ECO:0000313" key="4">
    <source>
        <dbReference type="EMBL" id="QDT94582.1"/>
    </source>
</evidence>
<dbReference type="CDD" id="cd16027">
    <property type="entry name" value="SGSH"/>
    <property type="match status" value="1"/>
</dbReference>
<organism evidence="4 5">
    <name type="scientific">Gimesia aquarii</name>
    <dbReference type="NCBI Taxonomy" id="2527964"/>
    <lineage>
        <taxon>Bacteria</taxon>
        <taxon>Pseudomonadati</taxon>
        <taxon>Planctomycetota</taxon>
        <taxon>Planctomycetia</taxon>
        <taxon>Planctomycetales</taxon>
        <taxon>Planctomycetaceae</taxon>
        <taxon>Gimesia</taxon>
    </lineage>
</organism>
<keyword evidence="2 4" id="KW-0378">Hydrolase</keyword>
<protein>
    <submittedName>
        <fullName evidence="4">Arylsulfatase</fullName>
        <ecNumber evidence="4">3.1.6.1</ecNumber>
    </submittedName>
</protein>
<dbReference type="SUPFAM" id="SSF53649">
    <property type="entry name" value="Alkaline phosphatase-like"/>
    <property type="match status" value="1"/>
</dbReference>
<dbReference type="InterPro" id="IPR000917">
    <property type="entry name" value="Sulfatase_N"/>
</dbReference>
<dbReference type="GO" id="GO:0004065">
    <property type="term" value="F:arylsulfatase activity"/>
    <property type="evidence" value="ECO:0007669"/>
    <property type="project" value="UniProtKB-EC"/>
</dbReference>
<evidence type="ECO:0000313" key="5">
    <source>
        <dbReference type="Proteomes" id="UP000318704"/>
    </source>
</evidence>
<evidence type="ECO:0000259" key="3">
    <source>
        <dbReference type="Pfam" id="PF00884"/>
    </source>
</evidence>
<accession>A0A517VNI8</accession>
<dbReference type="AlphaFoldDB" id="A0A517VNI8"/>
<dbReference type="PANTHER" id="PTHR42693">
    <property type="entry name" value="ARYLSULFATASE FAMILY MEMBER"/>
    <property type="match status" value="1"/>
</dbReference>
<feature type="domain" description="Sulfatase N-terminal" evidence="3">
    <location>
        <begin position="22"/>
        <end position="299"/>
    </location>
</feature>
<name>A0A517VNI8_9PLAN</name>
<dbReference type="EC" id="3.1.6.1" evidence="4"/>